<accession>A0A4U8V043</accession>
<dbReference type="EMBL" id="CM016762">
    <property type="protein sequence ID" value="TMS37817.1"/>
    <property type="molecule type" value="Genomic_DNA"/>
</dbReference>
<reference evidence="1 2" key="2">
    <citation type="journal article" date="2019" name="G3 (Bethesda)">
        <title>Hybrid Assembly of the Genome of the Entomopathogenic Nematode Steinernema carpocapsae Identifies the X-Chromosome.</title>
        <authorList>
            <person name="Serra L."/>
            <person name="Macchietto M."/>
            <person name="Macias-Munoz A."/>
            <person name="McGill C.J."/>
            <person name="Rodriguez I.M."/>
            <person name="Rodriguez B."/>
            <person name="Murad R."/>
            <person name="Mortazavi A."/>
        </authorList>
    </citation>
    <scope>NUCLEOTIDE SEQUENCE [LARGE SCALE GENOMIC DNA]</scope>
    <source>
        <strain evidence="1 2">ALL</strain>
    </source>
</reference>
<gene>
    <name evidence="1" type="ORF">L596_004672</name>
</gene>
<dbReference type="AlphaFoldDB" id="A0A4U8V043"/>
<evidence type="ECO:0000313" key="2">
    <source>
        <dbReference type="Proteomes" id="UP000298663"/>
    </source>
</evidence>
<dbReference type="Proteomes" id="UP000298663">
    <property type="component" value="Chromosome X"/>
</dbReference>
<protein>
    <submittedName>
        <fullName evidence="1">Uncharacterized protein</fullName>
    </submittedName>
</protein>
<organism evidence="1 2">
    <name type="scientific">Steinernema carpocapsae</name>
    <name type="common">Entomopathogenic nematode</name>
    <dbReference type="NCBI Taxonomy" id="34508"/>
    <lineage>
        <taxon>Eukaryota</taxon>
        <taxon>Metazoa</taxon>
        <taxon>Ecdysozoa</taxon>
        <taxon>Nematoda</taxon>
        <taxon>Chromadorea</taxon>
        <taxon>Rhabditida</taxon>
        <taxon>Tylenchina</taxon>
        <taxon>Panagrolaimomorpha</taxon>
        <taxon>Strongyloidoidea</taxon>
        <taxon>Steinernematidae</taxon>
        <taxon>Steinernema</taxon>
    </lineage>
</organism>
<keyword evidence="2" id="KW-1185">Reference proteome</keyword>
<dbReference type="EMBL" id="AZBU02000001">
    <property type="protein sequence ID" value="TMS37817.1"/>
    <property type="molecule type" value="Genomic_DNA"/>
</dbReference>
<reference evidence="1 2" key="1">
    <citation type="journal article" date="2015" name="Genome Biol.">
        <title>Comparative genomics of Steinernema reveals deeply conserved gene regulatory networks.</title>
        <authorList>
            <person name="Dillman A.R."/>
            <person name="Macchietto M."/>
            <person name="Porter C.F."/>
            <person name="Rogers A."/>
            <person name="Williams B."/>
            <person name="Antoshechkin I."/>
            <person name="Lee M.M."/>
            <person name="Goodwin Z."/>
            <person name="Lu X."/>
            <person name="Lewis E.E."/>
            <person name="Goodrich-Blair H."/>
            <person name="Stock S.P."/>
            <person name="Adams B.J."/>
            <person name="Sternberg P.W."/>
            <person name="Mortazavi A."/>
        </authorList>
    </citation>
    <scope>NUCLEOTIDE SEQUENCE [LARGE SCALE GENOMIC DNA]</scope>
    <source>
        <strain evidence="1 2">ALL</strain>
    </source>
</reference>
<name>A0A4U8V043_STECR</name>
<sequence length="265" mass="29944">MKSKTKDWLRAGSNPRPQNRELIVERRTKQPDRGFLEWSLRPFHTSVVVFATTSETDLTGQLDRENEAQMCPQQRNDLALPACPLCSCFITASTSSFVGEQTANKLIFVAHRSPFFCLCDAKDWHQSTPKTEAKPQKGLFGLVELTTGLFEKKDKSKEDGDIVTKEVEELVKTFTNLMNRSAGANTASIPTKRDFKNLEKFLREASEEVKKEFARLGKESAATSDETLLRELNPKSNSEADVVEKILEELRDLADVVRELEDESL</sequence>
<evidence type="ECO:0000313" key="1">
    <source>
        <dbReference type="EMBL" id="TMS37817.1"/>
    </source>
</evidence>
<proteinExistence type="predicted"/>
<comment type="caution">
    <text evidence="1">The sequence shown here is derived from an EMBL/GenBank/DDBJ whole genome shotgun (WGS) entry which is preliminary data.</text>
</comment>